<dbReference type="EMBL" id="JAOPGA020000535">
    <property type="protein sequence ID" value="KAL0479318.1"/>
    <property type="molecule type" value="Genomic_DNA"/>
</dbReference>
<evidence type="ECO:0000313" key="1">
    <source>
        <dbReference type="EMBL" id="KAL0479318.1"/>
    </source>
</evidence>
<keyword evidence="2" id="KW-1185">Reference proteome</keyword>
<evidence type="ECO:0000313" key="2">
    <source>
        <dbReference type="Proteomes" id="UP001431209"/>
    </source>
</evidence>
<name>A0AAW2YQZ6_9EUKA</name>
<reference evidence="1 2" key="1">
    <citation type="submission" date="2024-03" db="EMBL/GenBank/DDBJ databases">
        <title>The Acrasis kona genome and developmental transcriptomes reveal deep origins of eukaryotic multicellular pathways.</title>
        <authorList>
            <person name="Sheikh S."/>
            <person name="Fu C.-J."/>
            <person name="Brown M.W."/>
            <person name="Baldauf S.L."/>
        </authorList>
    </citation>
    <scope>NUCLEOTIDE SEQUENCE [LARGE SCALE GENOMIC DNA]</scope>
    <source>
        <strain evidence="1 2">ATCC MYA-3509</strain>
    </source>
</reference>
<dbReference type="Proteomes" id="UP001431209">
    <property type="component" value="Unassembled WGS sequence"/>
</dbReference>
<comment type="caution">
    <text evidence="1">The sequence shown here is derived from an EMBL/GenBank/DDBJ whole genome shotgun (WGS) entry which is preliminary data.</text>
</comment>
<protein>
    <submittedName>
        <fullName evidence="1">Uncharacterized protein</fullName>
    </submittedName>
</protein>
<organism evidence="1 2">
    <name type="scientific">Acrasis kona</name>
    <dbReference type="NCBI Taxonomy" id="1008807"/>
    <lineage>
        <taxon>Eukaryota</taxon>
        <taxon>Discoba</taxon>
        <taxon>Heterolobosea</taxon>
        <taxon>Tetramitia</taxon>
        <taxon>Eutetramitia</taxon>
        <taxon>Acrasidae</taxon>
        <taxon>Acrasis</taxon>
    </lineage>
</organism>
<sequence>MSLEYVLQLGCFFKNDHILQIAHLLTSHFPLTVEEAYEYILRGAIMTGEREYINKMIAKMKMEITENNIKTRAKKYGVDYFSMMRGNISAIDAFCAIRLVIRNKKSAKLVRSLDEFELLQLIILVSDYFVFDATLCSNQIIFILDNKKMAFSVGYSHKVAMIVIGSEIPNVLNRFSRVNFEREQLKALVEEIVQTKSVMMLQECIDTFGIHTIWEFLQEDIFKDGNENFIPSILRMGPELHVYIGSIVGFGFDFKNTKAIHALLRLDVQNVILSDTIRHFVLKNIERWLTEGNLRNFAELLNTMDKDFAIPIIRQTSVILEKSLAESRKQWFRYGAEGNIKQALLYLYDKLLLIEEDISTTISYLSDIDEDFTLSRHLKRKISTGEAQYVQSFFLDNPSMQKMLSINTRWQKATWSILKYGLRAETEDLQTCDIIKIICMIANKYQIEDKELFQQALTVAKQIRDHSTSRPARDIAEYLCKRSLNDLIQD</sequence>
<gene>
    <name evidence="1" type="ORF">AKO1_010760</name>
</gene>
<dbReference type="AlphaFoldDB" id="A0AAW2YQZ6"/>
<accession>A0AAW2YQZ6</accession>
<proteinExistence type="predicted"/>